<keyword evidence="3" id="KW-1185">Reference proteome</keyword>
<proteinExistence type="predicted"/>
<accession>A0ABX1PW02</accession>
<dbReference type="Gene3D" id="3.10.450.620">
    <property type="entry name" value="JHP933, nucleotidyltransferase-like core domain"/>
    <property type="match status" value="1"/>
</dbReference>
<name>A0ABX1PW02_9RHOO</name>
<dbReference type="InterPro" id="IPR026881">
    <property type="entry name" value="WYL_dom"/>
</dbReference>
<reference evidence="2 3" key="1">
    <citation type="submission" date="2019-12" db="EMBL/GenBank/DDBJ databases">
        <title>Comparative genomics gives insights into the taxonomy of the Azoarcus-Aromatoleum group and reveals separate origins of nif in the plant-associated Azoarcus and non-plant-associated Aromatoleum sub-groups.</title>
        <authorList>
            <person name="Lafos M."/>
            <person name="Maluk M."/>
            <person name="Batista M."/>
            <person name="Junghare M."/>
            <person name="Carmona M."/>
            <person name="Faoro H."/>
            <person name="Cruz L.M."/>
            <person name="Battistoni F."/>
            <person name="De Souza E."/>
            <person name="Pedrosa F."/>
            <person name="Chen W.-M."/>
            <person name="Poole P.S."/>
            <person name="Dixon R.A."/>
            <person name="James E.K."/>
        </authorList>
    </citation>
    <scope>NUCLEOTIDE SEQUENCE [LARGE SCALE GENOMIC DNA]</scope>
    <source>
        <strain evidence="2 3">Td21</strain>
    </source>
</reference>
<sequence length="475" mass="53369">MIDRSEILEVATDLSLAPEVVEKDYVLAWLLAGIYRNEELAGAWTFKGGTCLKKCYFETYRFSEDLDFTIAAEAQMNDGFLRGAFTQVAEALYDEIGLEISVDRLRFDVYRNKRNGLSCEGRIYYRGPLRRSSDPARVKLDLTVDEVLVLPPVERQVGHPYSDMPKGGITARCYAYEEVFAEKVRALAERSRPRDLYDVINLFRNGEFRPAAHAVLNVLRSKCAFKRIEVPTFASLAGATDELRGDWQAMLGHQLPMLPPFESYWAALPEFFDWLQGGAPTAEPSTAPIAAEEIVFRPAVGTLRRQGLAGSSYLEIIRFAASNHLCVDLGYQRSIRRIEPYSLRRTQVGDILLYAIKTDTGEPRSYRLDRIESAQATSQAFTPRYAVELTPTETGPIQPAARSAGSSVIRRTQPIRSSARASAFQAHGPTFIYQCGVCGRKFERKTSDSTLRPHKTEQGWPCSGRTGWLVGTRYQ</sequence>
<dbReference type="RefSeq" id="WP_169254203.1">
    <property type="nucleotide sequence ID" value="NZ_WTVN01000001.1"/>
</dbReference>
<gene>
    <name evidence="2" type="ORF">GPA22_00880</name>
</gene>
<evidence type="ECO:0000259" key="1">
    <source>
        <dbReference type="Pfam" id="PF13280"/>
    </source>
</evidence>
<evidence type="ECO:0000313" key="3">
    <source>
        <dbReference type="Proteomes" id="UP000623795"/>
    </source>
</evidence>
<dbReference type="EMBL" id="WTVN01000001">
    <property type="protein sequence ID" value="NMG42291.1"/>
    <property type="molecule type" value="Genomic_DNA"/>
</dbReference>
<dbReference type="Pfam" id="PF13280">
    <property type="entry name" value="WYL"/>
    <property type="match status" value="1"/>
</dbReference>
<dbReference type="Proteomes" id="UP000623795">
    <property type="component" value="Unassembled WGS sequence"/>
</dbReference>
<comment type="caution">
    <text evidence="2">The sequence shown here is derived from an EMBL/GenBank/DDBJ whole genome shotgun (WGS) entry which is preliminary data.</text>
</comment>
<evidence type="ECO:0000313" key="2">
    <source>
        <dbReference type="EMBL" id="NMG42291.1"/>
    </source>
</evidence>
<dbReference type="InterPro" id="IPR014942">
    <property type="entry name" value="AbiEii"/>
</dbReference>
<dbReference type="Pfam" id="PF08843">
    <property type="entry name" value="AbiEii"/>
    <property type="match status" value="1"/>
</dbReference>
<feature type="domain" description="WYL" evidence="1">
    <location>
        <begin position="313"/>
        <end position="375"/>
    </location>
</feature>
<organism evidence="2 3">
    <name type="scientific">Aromatoleum toluvorans</name>
    <dbReference type="NCBI Taxonomy" id="92002"/>
    <lineage>
        <taxon>Bacteria</taxon>
        <taxon>Pseudomonadati</taxon>
        <taxon>Pseudomonadota</taxon>
        <taxon>Betaproteobacteria</taxon>
        <taxon>Rhodocyclales</taxon>
        <taxon>Rhodocyclaceae</taxon>
        <taxon>Aromatoleum</taxon>
    </lineage>
</organism>
<dbReference type="PROSITE" id="PS52050">
    <property type="entry name" value="WYL"/>
    <property type="match status" value="1"/>
</dbReference>
<protein>
    <submittedName>
        <fullName evidence="2">WYL domain-containing protein</fullName>
    </submittedName>
</protein>